<feature type="transmembrane region" description="Helical" evidence="1">
    <location>
        <begin position="369"/>
        <end position="390"/>
    </location>
</feature>
<organism evidence="4 5">
    <name type="scientific">Roseiflexus castenholzii (strain DSM 13941 / HLO8)</name>
    <dbReference type="NCBI Taxonomy" id="383372"/>
    <lineage>
        <taxon>Bacteria</taxon>
        <taxon>Bacillati</taxon>
        <taxon>Chloroflexota</taxon>
        <taxon>Chloroflexia</taxon>
        <taxon>Chloroflexales</taxon>
        <taxon>Roseiflexineae</taxon>
        <taxon>Roseiflexaceae</taxon>
        <taxon>Roseiflexus</taxon>
    </lineage>
</organism>
<feature type="chain" id="PRO_5002713976" description="Alpha-galactosidase NEW3 domain-containing protein" evidence="2">
    <location>
        <begin position="28"/>
        <end position="395"/>
    </location>
</feature>
<gene>
    <name evidence="4" type="ordered locus">Rcas_0727</name>
</gene>
<keyword evidence="1" id="KW-0812">Transmembrane</keyword>
<evidence type="ECO:0000256" key="2">
    <source>
        <dbReference type="SAM" id="SignalP"/>
    </source>
</evidence>
<dbReference type="PANTHER" id="PTHR39198">
    <property type="entry name" value="HYPOTHETICAL MEMBRANE PROTEIN, CONSERVED"/>
    <property type="match status" value="1"/>
</dbReference>
<evidence type="ECO:0000313" key="4">
    <source>
        <dbReference type="EMBL" id="ABU56848.1"/>
    </source>
</evidence>
<keyword evidence="2" id="KW-0732">Signal</keyword>
<feature type="signal peptide" evidence="2">
    <location>
        <begin position="1"/>
        <end position="27"/>
    </location>
</feature>
<dbReference type="InterPro" id="IPR018905">
    <property type="entry name" value="A-galactase_NEW3"/>
</dbReference>
<proteinExistence type="predicted"/>
<dbReference type="eggNOG" id="COG1470">
    <property type="taxonomic scope" value="Bacteria"/>
</dbReference>
<dbReference type="PANTHER" id="PTHR39198:SF1">
    <property type="entry name" value="ALPHA-GALACTOSIDASE NEW3 DOMAIN-CONTAINING PROTEIN"/>
    <property type="match status" value="1"/>
</dbReference>
<evidence type="ECO:0000256" key="1">
    <source>
        <dbReference type="SAM" id="Phobius"/>
    </source>
</evidence>
<keyword evidence="5" id="KW-1185">Reference proteome</keyword>
<sequence length="395" mass="42723">MMRALRLMIVFITLVVLTVSAAAPVQAQEQDPQQTPRDLFLFTRYPVQEAIIGDPTTIRLTLGTDTTPQIVRLTTRNAPDGWNVSFRGDGKVIQAVYVYPKNEASVDFRVEPPKDVAAGTYRLTIVASGETREVTLPIELILKDKETSSTGLTLDVDLPRLRGTSGTTFRYNITVKNESDRETPVSLIAEAPRGFQIDFRFGGQSITSIPFGPNESKSLSLEVRPLPDIPAGSYEIPVLVQGGEYRATTTLVAELTGQPQLVLTTPDGRLSGEARIGEKTAIKLVVRNTGSAPARNIQLSASPPIGWTVEFEPQTISELANNQTVEVTANIQPSNQAIAGDYVVNLTARTDEGASDSAEFRVTVLTSTLWGLVGVALIAIAVVGVGMAVMRFGRR</sequence>
<dbReference type="RefSeq" id="WP_012119278.1">
    <property type="nucleotide sequence ID" value="NC_009767.1"/>
</dbReference>
<dbReference type="Pfam" id="PF10633">
    <property type="entry name" value="NPCBM_assoc"/>
    <property type="match status" value="2"/>
</dbReference>
<keyword evidence="1" id="KW-0472">Membrane</keyword>
<reference evidence="4 5" key="1">
    <citation type="submission" date="2007-08" db="EMBL/GenBank/DDBJ databases">
        <title>Complete sequence of Roseiflexus castenholzii DSM 13941.</title>
        <authorList>
            <consortium name="US DOE Joint Genome Institute"/>
            <person name="Copeland A."/>
            <person name="Lucas S."/>
            <person name="Lapidus A."/>
            <person name="Barry K."/>
            <person name="Glavina del Rio T."/>
            <person name="Dalin E."/>
            <person name="Tice H."/>
            <person name="Pitluck S."/>
            <person name="Thompson L.S."/>
            <person name="Brettin T."/>
            <person name="Bruce D."/>
            <person name="Detter J.C."/>
            <person name="Han C."/>
            <person name="Tapia R."/>
            <person name="Schmutz J."/>
            <person name="Larimer F."/>
            <person name="Land M."/>
            <person name="Hauser L."/>
            <person name="Kyrpides N."/>
            <person name="Mikhailova N."/>
            <person name="Bryant D.A."/>
            <person name="Hanada S."/>
            <person name="Tsukatani Y."/>
            <person name="Richardson P."/>
        </authorList>
    </citation>
    <scope>NUCLEOTIDE SEQUENCE [LARGE SCALE GENOMIC DNA]</scope>
    <source>
        <strain evidence="5">DSM 13941 / HLO8</strain>
    </source>
</reference>
<name>A7NHA1_ROSCS</name>
<feature type="domain" description="Alpha-galactosidase NEW3" evidence="3">
    <location>
        <begin position="275"/>
        <end position="349"/>
    </location>
</feature>
<dbReference type="Gene3D" id="2.60.40.10">
    <property type="entry name" value="Immunoglobulins"/>
    <property type="match status" value="1"/>
</dbReference>
<keyword evidence="1" id="KW-1133">Transmembrane helix</keyword>
<dbReference type="KEGG" id="rca:Rcas_0727"/>
<dbReference type="Proteomes" id="UP000000263">
    <property type="component" value="Chromosome"/>
</dbReference>
<evidence type="ECO:0000259" key="3">
    <source>
        <dbReference type="Pfam" id="PF10633"/>
    </source>
</evidence>
<dbReference type="HOGENOM" id="CLU_051163_0_0_0"/>
<dbReference type="EMBL" id="CP000804">
    <property type="protein sequence ID" value="ABU56848.1"/>
    <property type="molecule type" value="Genomic_DNA"/>
</dbReference>
<feature type="domain" description="Alpha-galactosidase NEW3" evidence="3">
    <location>
        <begin position="52"/>
        <end position="128"/>
    </location>
</feature>
<dbReference type="STRING" id="383372.Rcas_0727"/>
<dbReference type="AlphaFoldDB" id="A7NHA1"/>
<accession>A7NHA1</accession>
<dbReference type="InterPro" id="IPR013783">
    <property type="entry name" value="Ig-like_fold"/>
</dbReference>
<protein>
    <recommendedName>
        <fullName evidence="3">Alpha-galactosidase NEW3 domain-containing protein</fullName>
    </recommendedName>
</protein>
<evidence type="ECO:0000313" key="5">
    <source>
        <dbReference type="Proteomes" id="UP000000263"/>
    </source>
</evidence>